<dbReference type="OrthoDB" id="2758629at2759"/>
<feature type="transmembrane region" description="Helical" evidence="2">
    <location>
        <begin position="93"/>
        <end position="117"/>
    </location>
</feature>
<sequence>MQCSYSGAYSTGPEAQLIVSPQEADPFTIPLKPACPVVHLFLSSSSDLHHRRKTTHIVSSSSHLVLTPTMAYVSPHPAAALGLSTAPTISPQIVLVIGLAVLFIVFCSGTAAIVTICHRRRLRRSRSQGSVPDGFDVERQAHNQTSNPPDPRFLTLLPSAALARSWSGSTAFSGSDAVDKSALALPPPVLAAAPSSRLRDSVLCKVLCQLSSSASDKVKNARPSSTNKMSAAKSMMAAAAGYVARSTSADVLDPDSDLSYPAWVRPHLPEIREQAKRQWTLYVPKETLPIPQIVIQCCDNEPIPESPGSIYSCDTASSVSEAETPPPLTPTLASPVSFYFPSSPTFSSGDYLQVPPPSFNAPREEEKPVMRNVSNFSGKTFALAAPPGRFGKMSKNHQRRKADPRVQAQGLVIETAASRGDAYSSLVAHFAGSQAHKGGKTGLGISHGRTVSAAPASGGGKAAVGLGLHLQSQLDFQGSLDKAFTSSGLPGNDGPHNHSATLSTPGRSASAGIPEPSASTLAADSLSSNRTSANRENGGHSSRLARLVEAFDSSYSLASNESGHVKLSDVLDNYYCDHFDESHVDPVGEEHDTSSELFVHETSARRAVIVYAV</sequence>
<evidence type="ECO:0000313" key="3">
    <source>
        <dbReference type="EMBL" id="OSD08161.1"/>
    </source>
</evidence>
<keyword evidence="2" id="KW-1133">Transmembrane helix</keyword>
<proteinExistence type="predicted"/>
<feature type="compositionally biased region" description="Low complexity" evidence="1">
    <location>
        <begin position="517"/>
        <end position="528"/>
    </location>
</feature>
<keyword evidence="4" id="KW-1185">Reference proteome</keyword>
<organism evidence="3 4">
    <name type="scientific">Trametes coccinea (strain BRFM310)</name>
    <name type="common">Pycnoporus coccineus</name>
    <dbReference type="NCBI Taxonomy" id="1353009"/>
    <lineage>
        <taxon>Eukaryota</taxon>
        <taxon>Fungi</taxon>
        <taxon>Dikarya</taxon>
        <taxon>Basidiomycota</taxon>
        <taxon>Agaricomycotina</taxon>
        <taxon>Agaricomycetes</taxon>
        <taxon>Polyporales</taxon>
        <taxon>Polyporaceae</taxon>
        <taxon>Trametes</taxon>
    </lineage>
</organism>
<name>A0A1Y2J6R7_TRAC3</name>
<keyword evidence="2" id="KW-0812">Transmembrane</keyword>
<keyword evidence="2" id="KW-0472">Membrane</keyword>
<dbReference type="EMBL" id="KZ084087">
    <property type="protein sequence ID" value="OSD08161.1"/>
    <property type="molecule type" value="Genomic_DNA"/>
</dbReference>
<reference evidence="3 4" key="1">
    <citation type="journal article" date="2015" name="Biotechnol. Biofuels">
        <title>Enhanced degradation of softwood versus hardwood by the white-rot fungus Pycnoporus coccineus.</title>
        <authorList>
            <person name="Couturier M."/>
            <person name="Navarro D."/>
            <person name="Chevret D."/>
            <person name="Henrissat B."/>
            <person name="Piumi F."/>
            <person name="Ruiz-Duenas F.J."/>
            <person name="Martinez A.T."/>
            <person name="Grigoriev I.V."/>
            <person name="Riley R."/>
            <person name="Lipzen A."/>
            <person name="Berrin J.G."/>
            <person name="Master E.R."/>
            <person name="Rosso M.N."/>
        </authorList>
    </citation>
    <scope>NUCLEOTIDE SEQUENCE [LARGE SCALE GENOMIC DNA]</scope>
    <source>
        <strain evidence="3 4">BRFM310</strain>
    </source>
</reference>
<feature type="region of interest" description="Disordered" evidence="1">
    <location>
        <begin position="485"/>
        <end position="541"/>
    </location>
</feature>
<evidence type="ECO:0000256" key="2">
    <source>
        <dbReference type="SAM" id="Phobius"/>
    </source>
</evidence>
<dbReference type="AlphaFoldDB" id="A0A1Y2J6R7"/>
<dbReference type="Proteomes" id="UP000193067">
    <property type="component" value="Unassembled WGS sequence"/>
</dbReference>
<evidence type="ECO:0000256" key="1">
    <source>
        <dbReference type="SAM" id="MobiDB-lite"/>
    </source>
</evidence>
<protein>
    <submittedName>
        <fullName evidence="3">Uncharacterized protein</fullName>
    </submittedName>
</protein>
<feature type="region of interest" description="Disordered" evidence="1">
    <location>
        <begin position="127"/>
        <end position="150"/>
    </location>
</feature>
<feature type="compositionally biased region" description="Polar residues" evidence="1">
    <location>
        <begin position="498"/>
        <end position="507"/>
    </location>
</feature>
<evidence type="ECO:0000313" key="4">
    <source>
        <dbReference type="Proteomes" id="UP000193067"/>
    </source>
</evidence>
<accession>A0A1Y2J6R7</accession>
<gene>
    <name evidence="3" type="ORF">PYCCODRAFT_392411</name>
</gene>